<keyword evidence="5" id="KW-0812">Transmembrane</keyword>
<dbReference type="AlphaFoldDB" id="A0A4Y9SWI7"/>
<comment type="caution">
    <text evidence="13">The sequence shown here is derived from an EMBL/GenBank/DDBJ whole genome shotgun (WGS) entry which is preliminary data.</text>
</comment>
<dbReference type="PANTHER" id="PTHR34501:SF9">
    <property type="entry name" value="MAJOR OUTER MEMBRANE PROTEIN P.IA"/>
    <property type="match status" value="1"/>
</dbReference>
<dbReference type="InterPro" id="IPR002299">
    <property type="entry name" value="Porin_Neis"/>
</dbReference>
<feature type="chain" id="PRO_5021249340" evidence="11">
    <location>
        <begin position="19"/>
        <end position="359"/>
    </location>
</feature>
<protein>
    <submittedName>
        <fullName evidence="13">Porin</fullName>
    </submittedName>
</protein>
<keyword evidence="10" id="KW-0998">Cell outer membrane</keyword>
<evidence type="ECO:0000256" key="9">
    <source>
        <dbReference type="ARBA" id="ARBA00023136"/>
    </source>
</evidence>
<dbReference type="InterPro" id="IPR033900">
    <property type="entry name" value="Gram_neg_porin_domain"/>
</dbReference>
<gene>
    <name evidence="13" type="ORF">E4L98_01425</name>
</gene>
<dbReference type="GO" id="GO:0015288">
    <property type="term" value="F:porin activity"/>
    <property type="evidence" value="ECO:0007669"/>
    <property type="project" value="UniProtKB-KW"/>
</dbReference>
<dbReference type="GO" id="GO:0009279">
    <property type="term" value="C:cell outer membrane"/>
    <property type="evidence" value="ECO:0007669"/>
    <property type="project" value="UniProtKB-SubCell"/>
</dbReference>
<evidence type="ECO:0000256" key="2">
    <source>
        <dbReference type="ARBA" id="ARBA00011233"/>
    </source>
</evidence>
<dbReference type="InterPro" id="IPR023614">
    <property type="entry name" value="Porin_dom_sf"/>
</dbReference>
<sequence length="359" mass="37958">MKPIFVTLALITPLTAAAQSPSSTEVYGVLDAGVVAERGCQGDCAKTRLDSGIASGSRLGVRGREDLGGGTSAVYTVEAGILNDTGVSDQHGRLFGRQAYVGLDGPLGIVTMGRQYNLVYEALTDVADPFHGGMAGSAANLVGYTTKRYDNTIKYTSPRSRSGIIGSMIYSFGESPYNSKVNRAYGATLGYEKGRVNLVISHQVKDNLLDATGTLPAVDQSARNTLVAANVDFGRFVGYAAYGHSKGDYSTQWDETNPYGAVAQRDPTTNSRDVLLGVAVPMGATTFLASYIHKDDRGLGNRDANQFAVGASYALSKRTSMFASFAKIQNRNGAAYTVGNASNRGNGDRAINIGLKHAF</sequence>
<dbReference type="GO" id="GO:0034220">
    <property type="term" value="P:monoatomic ion transmembrane transport"/>
    <property type="evidence" value="ECO:0007669"/>
    <property type="project" value="InterPro"/>
</dbReference>
<dbReference type="Pfam" id="PF13609">
    <property type="entry name" value="Porin_4"/>
    <property type="match status" value="1"/>
</dbReference>
<dbReference type="GO" id="GO:0046930">
    <property type="term" value="C:pore complex"/>
    <property type="evidence" value="ECO:0007669"/>
    <property type="project" value="UniProtKB-KW"/>
</dbReference>
<evidence type="ECO:0000256" key="4">
    <source>
        <dbReference type="ARBA" id="ARBA00022452"/>
    </source>
</evidence>
<name>A0A4Y9SWI7_9BURK</name>
<dbReference type="InterPro" id="IPR001702">
    <property type="entry name" value="Porin_Gram-ve"/>
</dbReference>
<dbReference type="Gene3D" id="2.40.160.10">
    <property type="entry name" value="Porin"/>
    <property type="match status" value="1"/>
</dbReference>
<feature type="signal peptide" evidence="11">
    <location>
        <begin position="1"/>
        <end position="18"/>
    </location>
</feature>
<comment type="subcellular location">
    <subcellularLocation>
        <location evidence="1">Cell outer membrane</location>
        <topology evidence="1">Multi-pass membrane protein</topology>
    </subcellularLocation>
</comment>
<keyword evidence="6 11" id="KW-0732">Signal</keyword>
<keyword evidence="3" id="KW-0813">Transport</keyword>
<keyword evidence="14" id="KW-1185">Reference proteome</keyword>
<evidence type="ECO:0000256" key="11">
    <source>
        <dbReference type="SAM" id="SignalP"/>
    </source>
</evidence>
<keyword evidence="9" id="KW-0472">Membrane</keyword>
<keyword evidence="7" id="KW-0406">Ion transport</keyword>
<proteinExistence type="predicted"/>
<keyword evidence="8" id="KW-0626">Porin</keyword>
<evidence type="ECO:0000313" key="13">
    <source>
        <dbReference type="EMBL" id="TFW30955.1"/>
    </source>
</evidence>
<evidence type="ECO:0000256" key="7">
    <source>
        <dbReference type="ARBA" id="ARBA00023065"/>
    </source>
</evidence>
<evidence type="ECO:0000256" key="5">
    <source>
        <dbReference type="ARBA" id="ARBA00022692"/>
    </source>
</evidence>
<evidence type="ECO:0000256" key="6">
    <source>
        <dbReference type="ARBA" id="ARBA00022729"/>
    </source>
</evidence>
<dbReference type="PRINTS" id="PR00182">
    <property type="entry name" value="ECOLNEIPORIN"/>
</dbReference>
<evidence type="ECO:0000256" key="3">
    <source>
        <dbReference type="ARBA" id="ARBA00022448"/>
    </source>
</evidence>
<dbReference type="CDD" id="cd00342">
    <property type="entry name" value="gram_neg_porins"/>
    <property type="match status" value="1"/>
</dbReference>
<comment type="subunit">
    <text evidence="2">Homotrimer.</text>
</comment>
<accession>A0A4Y9SWI7</accession>
<evidence type="ECO:0000256" key="10">
    <source>
        <dbReference type="ARBA" id="ARBA00023237"/>
    </source>
</evidence>
<dbReference type="OrthoDB" id="5289162at2"/>
<dbReference type="RefSeq" id="WP_135199783.1">
    <property type="nucleotide sequence ID" value="NZ_SPVG01000014.1"/>
</dbReference>
<dbReference type="EMBL" id="SPVG01000014">
    <property type="protein sequence ID" value="TFW30955.1"/>
    <property type="molecule type" value="Genomic_DNA"/>
</dbReference>
<reference evidence="13 14" key="1">
    <citation type="submission" date="2019-03" db="EMBL/GenBank/DDBJ databases">
        <title>Draft Genome Sequence of Duganella callidus sp. nov., a Novel Duganella Species Isolated from Cultivated Soil.</title>
        <authorList>
            <person name="Raths R."/>
            <person name="Peta V."/>
            <person name="Bucking H."/>
        </authorList>
    </citation>
    <scope>NUCLEOTIDE SEQUENCE [LARGE SCALE GENOMIC DNA]</scope>
    <source>
        <strain evidence="13 14">DN04</strain>
    </source>
</reference>
<dbReference type="PANTHER" id="PTHR34501">
    <property type="entry name" value="PROTEIN YDDL-RELATED"/>
    <property type="match status" value="1"/>
</dbReference>
<evidence type="ECO:0000259" key="12">
    <source>
        <dbReference type="Pfam" id="PF13609"/>
    </source>
</evidence>
<evidence type="ECO:0000256" key="8">
    <source>
        <dbReference type="ARBA" id="ARBA00023114"/>
    </source>
</evidence>
<dbReference type="PRINTS" id="PR00184">
    <property type="entry name" value="NEISSPPORIN"/>
</dbReference>
<dbReference type="InterPro" id="IPR050298">
    <property type="entry name" value="Gram-neg_bact_OMP"/>
</dbReference>
<organism evidence="13 14">
    <name type="scientific">Duganella callida</name>
    <dbReference type="NCBI Taxonomy" id="2561932"/>
    <lineage>
        <taxon>Bacteria</taxon>
        <taxon>Pseudomonadati</taxon>
        <taxon>Pseudomonadota</taxon>
        <taxon>Betaproteobacteria</taxon>
        <taxon>Burkholderiales</taxon>
        <taxon>Oxalobacteraceae</taxon>
        <taxon>Telluria group</taxon>
        <taxon>Duganella</taxon>
    </lineage>
</organism>
<feature type="domain" description="Porin" evidence="12">
    <location>
        <begin position="7"/>
        <end position="332"/>
    </location>
</feature>
<dbReference type="Proteomes" id="UP000297729">
    <property type="component" value="Unassembled WGS sequence"/>
</dbReference>
<evidence type="ECO:0000313" key="14">
    <source>
        <dbReference type="Proteomes" id="UP000297729"/>
    </source>
</evidence>
<evidence type="ECO:0000256" key="1">
    <source>
        <dbReference type="ARBA" id="ARBA00004571"/>
    </source>
</evidence>
<keyword evidence="4" id="KW-1134">Transmembrane beta strand</keyword>
<dbReference type="SUPFAM" id="SSF56935">
    <property type="entry name" value="Porins"/>
    <property type="match status" value="1"/>
</dbReference>